<dbReference type="PANTHER" id="PTHR19346:SF4">
    <property type="entry name" value="SUGAR PHOSPHATE TRANSPORTER DOMAIN-CONTAINING PROTEIN"/>
    <property type="match status" value="1"/>
</dbReference>
<protein>
    <recommendedName>
        <fullName evidence="4">EamA domain-containing protein</fullName>
    </recommendedName>
</protein>
<sequence>MTLQPDRSFALPRLGGKSAVIIFILTLVAFVLESQLAQYVQSTLQYRQPFFIFYIVHSAFAFTFPLHLLSLLFTAHTPVKSVLEGLSLAIKIHFAPSEQSHRTLLQSPFPRFRLLLLTAFLTVGVTIPALLWFISVSLSPLSDVTAIWNTNAFFAYIITVRLFKLRWDFRKILAVLIATFGVLAVVYGDANNADVPSTDHRKASKVSTGGARPKAPLVGDLLTLCASVGYGLYQVLYKRYAALPSDPEFELAGAYDPLPDSEDRPAHEIHSRSIEVDGLTYPPPFGLHANFLTCGIGLMTFFSLWTMLPVLHYSGYERFRLPPDMVTTLSIAGIAGSGLVFNGGLMILLGIWGPIVVSVGNLLTIVLVFLSDITFGQGMDVITPWTLLGSGGIVLAFGILVYDMMQPT</sequence>
<dbReference type="InterPro" id="IPR026505">
    <property type="entry name" value="Solute_c_fam_35_mem_F3/F4"/>
</dbReference>
<organism evidence="2 3">
    <name type="scientific">Lactarius akahatsu</name>
    <dbReference type="NCBI Taxonomy" id="416441"/>
    <lineage>
        <taxon>Eukaryota</taxon>
        <taxon>Fungi</taxon>
        <taxon>Dikarya</taxon>
        <taxon>Basidiomycota</taxon>
        <taxon>Agaricomycotina</taxon>
        <taxon>Agaricomycetes</taxon>
        <taxon>Russulales</taxon>
        <taxon>Russulaceae</taxon>
        <taxon>Lactarius</taxon>
    </lineage>
</organism>
<feature type="transmembrane region" description="Helical" evidence="1">
    <location>
        <begin position="20"/>
        <end position="39"/>
    </location>
</feature>
<evidence type="ECO:0008006" key="4">
    <source>
        <dbReference type="Google" id="ProtNLM"/>
    </source>
</evidence>
<keyword evidence="1" id="KW-0472">Membrane</keyword>
<feature type="transmembrane region" description="Helical" evidence="1">
    <location>
        <begin position="146"/>
        <end position="163"/>
    </location>
</feature>
<dbReference type="InterPro" id="IPR037185">
    <property type="entry name" value="EmrE-like"/>
</dbReference>
<dbReference type="Proteomes" id="UP001201163">
    <property type="component" value="Unassembled WGS sequence"/>
</dbReference>
<comment type="caution">
    <text evidence="2">The sequence shown here is derived from an EMBL/GenBank/DDBJ whole genome shotgun (WGS) entry which is preliminary data.</text>
</comment>
<reference evidence="2" key="1">
    <citation type="submission" date="2022-01" db="EMBL/GenBank/DDBJ databases">
        <title>Comparative genomics reveals a dynamic genome evolution in the ectomycorrhizal milk-cap (Lactarius) mushrooms.</title>
        <authorList>
            <consortium name="DOE Joint Genome Institute"/>
            <person name="Lebreton A."/>
            <person name="Tang N."/>
            <person name="Kuo A."/>
            <person name="LaButti K."/>
            <person name="Drula E."/>
            <person name="Barry K."/>
            <person name="Clum A."/>
            <person name="Lipzen A."/>
            <person name="Mousain D."/>
            <person name="Ng V."/>
            <person name="Wang R."/>
            <person name="Wang X."/>
            <person name="Dai Y."/>
            <person name="Henrissat B."/>
            <person name="Grigoriev I.V."/>
            <person name="Guerin-Laguette A."/>
            <person name="Yu F."/>
            <person name="Martin F.M."/>
        </authorList>
    </citation>
    <scope>NUCLEOTIDE SEQUENCE</scope>
    <source>
        <strain evidence="2">QP</strain>
    </source>
</reference>
<evidence type="ECO:0000313" key="2">
    <source>
        <dbReference type="EMBL" id="KAH8997272.1"/>
    </source>
</evidence>
<evidence type="ECO:0000256" key="1">
    <source>
        <dbReference type="SAM" id="Phobius"/>
    </source>
</evidence>
<keyword evidence="3" id="KW-1185">Reference proteome</keyword>
<accession>A0AAD4QAU4</accession>
<dbReference type="EMBL" id="JAKELL010000007">
    <property type="protein sequence ID" value="KAH8997272.1"/>
    <property type="molecule type" value="Genomic_DNA"/>
</dbReference>
<dbReference type="AlphaFoldDB" id="A0AAD4QAU4"/>
<gene>
    <name evidence="2" type="ORF">EDB92DRAFT_1838821</name>
</gene>
<keyword evidence="1" id="KW-0812">Transmembrane</keyword>
<dbReference type="SUPFAM" id="SSF103481">
    <property type="entry name" value="Multidrug resistance efflux transporter EmrE"/>
    <property type="match status" value="1"/>
</dbReference>
<dbReference type="PANTHER" id="PTHR19346">
    <property type="entry name" value="SUGAR PHOSPHATE TRANSPORTER DOMAIN-CONTAINING PROTEIN"/>
    <property type="match status" value="1"/>
</dbReference>
<feature type="transmembrane region" description="Helical" evidence="1">
    <location>
        <begin position="351"/>
        <end position="370"/>
    </location>
</feature>
<feature type="transmembrane region" description="Helical" evidence="1">
    <location>
        <begin position="382"/>
        <end position="402"/>
    </location>
</feature>
<keyword evidence="1" id="KW-1133">Transmembrane helix</keyword>
<feature type="transmembrane region" description="Helical" evidence="1">
    <location>
        <begin position="289"/>
        <end position="313"/>
    </location>
</feature>
<feature type="transmembrane region" description="Helical" evidence="1">
    <location>
        <begin position="325"/>
        <end position="345"/>
    </location>
</feature>
<feature type="transmembrane region" description="Helical" evidence="1">
    <location>
        <begin position="114"/>
        <end position="134"/>
    </location>
</feature>
<feature type="transmembrane region" description="Helical" evidence="1">
    <location>
        <begin position="172"/>
        <end position="190"/>
    </location>
</feature>
<name>A0AAD4QAU4_9AGAM</name>
<evidence type="ECO:0000313" key="3">
    <source>
        <dbReference type="Proteomes" id="UP001201163"/>
    </source>
</evidence>
<proteinExistence type="predicted"/>
<feature type="transmembrane region" description="Helical" evidence="1">
    <location>
        <begin position="51"/>
        <end position="73"/>
    </location>
</feature>